<keyword evidence="6" id="KW-0239">DNA-directed DNA polymerase</keyword>
<evidence type="ECO:0000256" key="1">
    <source>
        <dbReference type="ARBA" id="ARBA00012417"/>
    </source>
</evidence>
<evidence type="ECO:0000256" key="3">
    <source>
        <dbReference type="ARBA" id="ARBA00022679"/>
    </source>
</evidence>
<dbReference type="InterPro" id="IPR032780">
    <property type="entry name" value="DNA_pol3_delt_C"/>
</dbReference>
<dbReference type="InterPro" id="IPR005790">
    <property type="entry name" value="DNA_polIII_delta"/>
</dbReference>
<comment type="catalytic activity">
    <reaction evidence="8">
        <text>DNA(n) + a 2'-deoxyribonucleoside 5'-triphosphate = DNA(n+1) + diphosphate</text>
        <dbReference type="Rhea" id="RHEA:22508"/>
        <dbReference type="Rhea" id="RHEA-COMP:17339"/>
        <dbReference type="Rhea" id="RHEA-COMP:17340"/>
        <dbReference type="ChEBI" id="CHEBI:33019"/>
        <dbReference type="ChEBI" id="CHEBI:61560"/>
        <dbReference type="ChEBI" id="CHEBI:173112"/>
        <dbReference type="EC" id="2.7.7.7"/>
    </reaction>
</comment>
<dbReference type="InterPro" id="IPR010372">
    <property type="entry name" value="DNA_pol3_delta_N"/>
</dbReference>
<dbReference type="PANTHER" id="PTHR34388">
    <property type="entry name" value="DNA POLYMERASE III SUBUNIT DELTA"/>
    <property type="match status" value="1"/>
</dbReference>
<dbReference type="CDD" id="cd18138">
    <property type="entry name" value="HLD_clamp_pol_III_delta"/>
    <property type="match status" value="1"/>
</dbReference>
<evidence type="ECO:0000256" key="2">
    <source>
        <dbReference type="ARBA" id="ARBA00017703"/>
    </source>
</evidence>
<dbReference type="Pfam" id="PF14840">
    <property type="entry name" value="DNA_pol3_delt_C"/>
    <property type="match status" value="1"/>
</dbReference>
<evidence type="ECO:0000256" key="5">
    <source>
        <dbReference type="ARBA" id="ARBA00022705"/>
    </source>
</evidence>
<dbReference type="Pfam" id="PF06144">
    <property type="entry name" value="DNA_pol3_delta"/>
    <property type="match status" value="1"/>
</dbReference>
<dbReference type="NCBIfam" id="TIGR01128">
    <property type="entry name" value="holA"/>
    <property type="match status" value="1"/>
</dbReference>
<evidence type="ECO:0000256" key="8">
    <source>
        <dbReference type="ARBA" id="ARBA00049244"/>
    </source>
</evidence>
<evidence type="ECO:0000259" key="10">
    <source>
        <dbReference type="Pfam" id="PF06144"/>
    </source>
</evidence>
<dbReference type="PANTHER" id="PTHR34388:SF1">
    <property type="entry name" value="DNA POLYMERASE III SUBUNIT DELTA"/>
    <property type="match status" value="1"/>
</dbReference>
<dbReference type="EC" id="2.7.7.7" evidence="1 9"/>
<keyword evidence="3 12" id="KW-0808">Transferase</keyword>
<sequence length="334" mass="36676">MKIRQDQLSATLQKGLASCYLVAGDDPLLVMEACDEIRAAARQAGIEDRELFHAEAGFDWNGLREEANAMSLFASRRILEVRIANGKPSDKGAALQDLCKQPNPDNLLLIVCPRLDAAAQRSAWFKAVDKAGVFLPVWPIERNQYPGWLKRRLQMAGLQAEPAALAALAHQTEGNLLAAVQEIEKLRLLGQQTISEEMINDAIGDSSRFDAFSLADACLLGKQAEASRILSHLRGEGIEPLMILGALSRKIRQLIALKNTSGQQLSEAFKKHNIWPKQQPPYKKALQQLGLKELHNALQKAEAVDNAVKGDGNDPWLLLSELTLLLTSVKLPTG</sequence>
<evidence type="ECO:0000256" key="9">
    <source>
        <dbReference type="NCBIfam" id="TIGR01128"/>
    </source>
</evidence>
<keyword evidence="5" id="KW-0235">DNA replication</keyword>
<proteinExistence type="inferred from homology"/>
<dbReference type="SUPFAM" id="SSF52540">
    <property type="entry name" value="P-loop containing nucleoside triphosphate hydrolases"/>
    <property type="match status" value="1"/>
</dbReference>
<dbReference type="Proteomes" id="UP001595722">
    <property type="component" value="Unassembled WGS sequence"/>
</dbReference>
<evidence type="ECO:0000256" key="4">
    <source>
        <dbReference type="ARBA" id="ARBA00022695"/>
    </source>
</evidence>
<dbReference type="SUPFAM" id="SSF48019">
    <property type="entry name" value="post-AAA+ oligomerization domain-like"/>
    <property type="match status" value="1"/>
</dbReference>
<dbReference type="Gene3D" id="3.40.50.300">
    <property type="entry name" value="P-loop containing nucleotide triphosphate hydrolases"/>
    <property type="match status" value="1"/>
</dbReference>
<dbReference type="InterPro" id="IPR027417">
    <property type="entry name" value="P-loop_NTPase"/>
</dbReference>
<accession>A0ABV7VVH3</accession>
<comment type="caution">
    <text evidence="12">The sequence shown here is derived from an EMBL/GenBank/DDBJ whole genome shotgun (WGS) entry which is preliminary data.</text>
</comment>
<dbReference type="Gene3D" id="1.20.272.10">
    <property type="match status" value="1"/>
</dbReference>
<name>A0ABV7VVH3_9GAMM</name>
<dbReference type="GO" id="GO:0003887">
    <property type="term" value="F:DNA-directed DNA polymerase activity"/>
    <property type="evidence" value="ECO:0007669"/>
    <property type="project" value="UniProtKB-EC"/>
</dbReference>
<evidence type="ECO:0000313" key="12">
    <source>
        <dbReference type="EMBL" id="MFC3681528.1"/>
    </source>
</evidence>
<evidence type="ECO:0000259" key="11">
    <source>
        <dbReference type="Pfam" id="PF14840"/>
    </source>
</evidence>
<dbReference type="EMBL" id="JBHRYB010000015">
    <property type="protein sequence ID" value="MFC3681528.1"/>
    <property type="molecule type" value="Genomic_DNA"/>
</dbReference>
<keyword evidence="4 12" id="KW-0548">Nucleotidyltransferase</keyword>
<dbReference type="InterPro" id="IPR008921">
    <property type="entry name" value="DNA_pol3_clamp-load_cplx_C"/>
</dbReference>
<comment type="similarity">
    <text evidence="7">Belongs to the DNA polymerase HolA subunit family.</text>
</comment>
<dbReference type="RefSeq" id="WP_376867981.1">
    <property type="nucleotide sequence ID" value="NZ_JBHRYB010000015.1"/>
</dbReference>
<feature type="domain" description="DNA polymerase III delta N-terminal" evidence="10">
    <location>
        <begin position="20"/>
        <end position="132"/>
    </location>
</feature>
<protein>
    <recommendedName>
        <fullName evidence="2 9">DNA polymerase III subunit delta</fullName>
        <ecNumber evidence="1 9">2.7.7.7</ecNumber>
    </recommendedName>
</protein>
<feature type="domain" description="DNA polymerase III subunit delta C-terminal" evidence="11">
    <location>
        <begin position="212"/>
        <end position="331"/>
    </location>
</feature>
<evidence type="ECO:0000313" key="13">
    <source>
        <dbReference type="Proteomes" id="UP001595722"/>
    </source>
</evidence>
<evidence type="ECO:0000256" key="7">
    <source>
        <dbReference type="ARBA" id="ARBA00034754"/>
    </source>
</evidence>
<dbReference type="Gene3D" id="1.10.8.60">
    <property type="match status" value="1"/>
</dbReference>
<gene>
    <name evidence="12" type="primary">holA</name>
    <name evidence="12" type="ORF">ACFOMG_15595</name>
</gene>
<organism evidence="12 13">
    <name type="scientific">Bacterioplanoides pacificum</name>
    <dbReference type="NCBI Taxonomy" id="1171596"/>
    <lineage>
        <taxon>Bacteria</taxon>
        <taxon>Pseudomonadati</taxon>
        <taxon>Pseudomonadota</taxon>
        <taxon>Gammaproteobacteria</taxon>
        <taxon>Oceanospirillales</taxon>
        <taxon>Oceanospirillaceae</taxon>
        <taxon>Bacterioplanoides</taxon>
    </lineage>
</organism>
<reference evidence="13" key="1">
    <citation type="journal article" date="2019" name="Int. J. Syst. Evol. Microbiol.">
        <title>The Global Catalogue of Microorganisms (GCM) 10K type strain sequencing project: providing services to taxonomists for standard genome sequencing and annotation.</title>
        <authorList>
            <consortium name="The Broad Institute Genomics Platform"/>
            <consortium name="The Broad Institute Genome Sequencing Center for Infectious Disease"/>
            <person name="Wu L."/>
            <person name="Ma J."/>
        </authorList>
    </citation>
    <scope>NUCLEOTIDE SEQUENCE [LARGE SCALE GENOMIC DNA]</scope>
    <source>
        <strain evidence="13">KCTC 42424</strain>
    </source>
</reference>
<evidence type="ECO:0000256" key="6">
    <source>
        <dbReference type="ARBA" id="ARBA00022932"/>
    </source>
</evidence>
<keyword evidence="13" id="KW-1185">Reference proteome</keyword>